<name>A0A1F4SP29_UNCSA</name>
<proteinExistence type="predicted"/>
<sequence>MAIPFSYAIISYIIIEKNDLKLRFFLRDHFLVIFLKDRLRGNENHSEAEPMPSIDNFLWVWLLPPL</sequence>
<reference evidence="1 2" key="1">
    <citation type="journal article" date="2016" name="Nat. Commun.">
        <title>Thousands of microbial genomes shed light on interconnected biogeochemical processes in an aquifer system.</title>
        <authorList>
            <person name="Anantharaman K."/>
            <person name="Brown C.T."/>
            <person name="Hug L.A."/>
            <person name="Sharon I."/>
            <person name="Castelle C.J."/>
            <person name="Probst A.J."/>
            <person name="Thomas B.C."/>
            <person name="Singh A."/>
            <person name="Wilkins M.J."/>
            <person name="Karaoz U."/>
            <person name="Brodie E.L."/>
            <person name="Williams K.H."/>
            <person name="Hubbard S.S."/>
            <person name="Banfield J.F."/>
        </authorList>
    </citation>
    <scope>NUCLEOTIDE SEQUENCE [LARGE SCALE GENOMIC DNA]</scope>
</reference>
<evidence type="ECO:0000313" key="2">
    <source>
        <dbReference type="Proteomes" id="UP000178417"/>
    </source>
</evidence>
<organism evidence="1 2">
    <name type="scientific">candidate division WOR-1 bacterium RIFOXYB2_FULL_37_13</name>
    <dbReference type="NCBI Taxonomy" id="1802579"/>
    <lineage>
        <taxon>Bacteria</taxon>
        <taxon>Bacillati</taxon>
        <taxon>Saganbacteria</taxon>
    </lineage>
</organism>
<dbReference type="AlphaFoldDB" id="A0A1F4SP29"/>
<comment type="caution">
    <text evidence="1">The sequence shown here is derived from an EMBL/GenBank/DDBJ whole genome shotgun (WGS) entry which is preliminary data.</text>
</comment>
<dbReference type="STRING" id="1802579.A2310_03125"/>
<dbReference type="Proteomes" id="UP000178417">
    <property type="component" value="Unassembled WGS sequence"/>
</dbReference>
<evidence type="ECO:0000313" key="1">
    <source>
        <dbReference type="EMBL" id="OGC21453.1"/>
    </source>
</evidence>
<gene>
    <name evidence="1" type="ORF">A2310_03125</name>
</gene>
<dbReference type="EMBL" id="MEUB01000041">
    <property type="protein sequence ID" value="OGC21453.1"/>
    <property type="molecule type" value="Genomic_DNA"/>
</dbReference>
<accession>A0A1F4SP29</accession>
<protein>
    <submittedName>
        <fullName evidence="1">Uncharacterized protein</fullName>
    </submittedName>
</protein>